<dbReference type="AlphaFoldDB" id="A0A0F8XVZ1"/>
<feature type="non-terminal residue" evidence="1">
    <location>
        <position position="1"/>
    </location>
</feature>
<gene>
    <name evidence="1" type="ORF">LCGC14_2896900</name>
</gene>
<comment type="caution">
    <text evidence="1">The sequence shown here is derived from an EMBL/GenBank/DDBJ whole genome shotgun (WGS) entry which is preliminary data.</text>
</comment>
<protein>
    <submittedName>
        <fullName evidence="1">Uncharacterized protein</fullName>
    </submittedName>
</protein>
<evidence type="ECO:0000313" key="1">
    <source>
        <dbReference type="EMBL" id="KKK73133.1"/>
    </source>
</evidence>
<organism evidence="1">
    <name type="scientific">marine sediment metagenome</name>
    <dbReference type="NCBI Taxonomy" id="412755"/>
    <lineage>
        <taxon>unclassified sequences</taxon>
        <taxon>metagenomes</taxon>
        <taxon>ecological metagenomes</taxon>
    </lineage>
</organism>
<name>A0A0F8XVZ1_9ZZZZ</name>
<dbReference type="EMBL" id="LAZR01056927">
    <property type="protein sequence ID" value="KKK73133.1"/>
    <property type="molecule type" value="Genomic_DNA"/>
</dbReference>
<reference evidence="1" key="1">
    <citation type="journal article" date="2015" name="Nature">
        <title>Complex archaea that bridge the gap between prokaryotes and eukaryotes.</title>
        <authorList>
            <person name="Spang A."/>
            <person name="Saw J.H."/>
            <person name="Jorgensen S.L."/>
            <person name="Zaremba-Niedzwiedzka K."/>
            <person name="Martijn J."/>
            <person name="Lind A.E."/>
            <person name="van Eijk R."/>
            <person name="Schleper C."/>
            <person name="Guy L."/>
            <person name="Ettema T.J."/>
        </authorList>
    </citation>
    <scope>NUCLEOTIDE SEQUENCE</scope>
</reference>
<accession>A0A0F8XVZ1</accession>
<proteinExistence type="predicted"/>
<sequence>VFDLFDKKNEDSFPIWYLQDKVKDFQLVVNKDLLKYTTTKELSIQISKDFQIKVIGVRVRELSAAQEKIINLIIHLTEMELKLKMIPYFAIDDYKNEFESATLSEFKIHIEDYYKSGKIGSLLVTERTLDEKVKIEYAEEL</sequence>